<sequence>MWPVPFLYREVVSGVYGIVFSMRLEKPPHKSLYATVLAHFEVESVLYIFLSGAFFIHSEKSVSYPRGVFTFN</sequence>
<organism evidence="1 2">
    <name type="scientific">Salimicrobium halophilum</name>
    <dbReference type="NCBI Taxonomy" id="86666"/>
    <lineage>
        <taxon>Bacteria</taxon>
        <taxon>Bacillati</taxon>
        <taxon>Bacillota</taxon>
        <taxon>Bacilli</taxon>
        <taxon>Bacillales</taxon>
        <taxon>Bacillaceae</taxon>
        <taxon>Salimicrobium</taxon>
    </lineage>
</organism>
<proteinExistence type="predicted"/>
<dbReference type="Proteomes" id="UP000199225">
    <property type="component" value="Unassembled WGS sequence"/>
</dbReference>
<dbReference type="STRING" id="86666.SAMN04490247_2124"/>
<reference evidence="2" key="1">
    <citation type="submission" date="2016-10" db="EMBL/GenBank/DDBJ databases">
        <authorList>
            <person name="Varghese N."/>
            <person name="Submissions S."/>
        </authorList>
    </citation>
    <scope>NUCLEOTIDE SEQUENCE [LARGE SCALE GENOMIC DNA]</scope>
    <source>
        <strain evidence="2">DSM 4771</strain>
    </source>
</reference>
<accession>A0A1G8U9G6</accession>
<keyword evidence="2" id="KW-1185">Reference proteome</keyword>
<name>A0A1G8U9G6_9BACI</name>
<dbReference type="AlphaFoldDB" id="A0A1G8U9G6"/>
<evidence type="ECO:0000313" key="1">
    <source>
        <dbReference type="EMBL" id="SDJ50408.1"/>
    </source>
</evidence>
<evidence type="ECO:0000313" key="2">
    <source>
        <dbReference type="Proteomes" id="UP000199225"/>
    </source>
</evidence>
<gene>
    <name evidence="1" type="ORF">SAMN04490247_2124</name>
</gene>
<protein>
    <submittedName>
        <fullName evidence="1">Uncharacterized protein</fullName>
    </submittedName>
</protein>
<dbReference type="EMBL" id="FNEV01000006">
    <property type="protein sequence ID" value="SDJ50408.1"/>
    <property type="molecule type" value="Genomic_DNA"/>
</dbReference>